<accession>A0AA40VN11</accession>
<reference evidence="2 3" key="1">
    <citation type="submission" date="2020-08" db="EMBL/GenBank/DDBJ databases">
        <title>Sequencing the genomes of 1000 actinobacteria strains.</title>
        <authorList>
            <person name="Klenk H.-P."/>
        </authorList>
    </citation>
    <scope>NUCLEOTIDE SEQUENCE [LARGE SCALE GENOMIC DNA]</scope>
    <source>
        <strain evidence="2 3">DSM 19600</strain>
    </source>
</reference>
<evidence type="ECO:0000313" key="2">
    <source>
        <dbReference type="EMBL" id="MBB4139878.1"/>
    </source>
</evidence>
<proteinExistence type="predicted"/>
<dbReference type="InterPro" id="IPR028082">
    <property type="entry name" value="Peripla_BP_I"/>
</dbReference>
<keyword evidence="1" id="KW-0732">Signal</keyword>
<dbReference type="PROSITE" id="PS51257">
    <property type="entry name" value="PROKAR_LIPOPROTEIN"/>
    <property type="match status" value="1"/>
</dbReference>
<protein>
    <submittedName>
        <fullName evidence="2">Ribose transport system substrate-binding protein</fullName>
    </submittedName>
</protein>
<sequence length="383" mass="41044">MMHSRSNIRTRGAAILAVGVLLLTACSSSEPEEPDDTAADPGGTSDAVAAAEAFLGPWLGEGDKNLLIDEPLDAPVEPGTHVVYLDVGTPVSAVMWGNLQAPAELLGLKLERIEVGRDAQSINSAMNTVVELEPDGIINITLDPIFFESQIDQLEELGIPMASGSVMNTVEFGLPEAFNGPDWMIANGEALGAAAIQRSGGAEEIVFYNVPEFPFSSYELEGVESKIGDLCPDCTLRVVDIPIAELGSTASDRVVSDLQANPQTEYFIAAVDEVQIGLPPKLDLAGIEVPGIGMWTAPPNYEQIGAGDQDATLSVDLALMMWTVLDQLLREMGDQDYEWPDVATRASTLTRITEQANVPEDPVVGYIAIPDYQDRFAANWLVE</sequence>
<name>A0AA40VN11_9MICO</name>
<organism evidence="2 3">
    <name type="scientific">Microbacterium invictum</name>
    <dbReference type="NCBI Taxonomy" id="515415"/>
    <lineage>
        <taxon>Bacteria</taxon>
        <taxon>Bacillati</taxon>
        <taxon>Actinomycetota</taxon>
        <taxon>Actinomycetes</taxon>
        <taxon>Micrococcales</taxon>
        <taxon>Microbacteriaceae</taxon>
        <taxon>Microbacterium</taxon>
    </lineage>
</organism>
<gene>
    <name evidence="2" type="ORF">BKA10_001672</name>
</gene>
<evidence type="ECO:0000313" key="3">
    <source>
        <dbReference type="Proteomes" id="UP000549113"/>
    </source>
</evidence>
<feature type="signal peptide" evidence="1">
    <location>
        <begin position="1"/>
        <end position="31"/>
    </location>
</feature>
<evidence type="ECO:0000256" key="1">
    <source>
        <dbReference type="SAM" id="SignalP"/>
    </source>
</evidence>
<keyword evidence="3" id="KW-1185">Reference proteome</keyword>
<comment type="caution">
    <text evidence="2">The sequence shown here is derived from an EMBL/GenBank/DDBJ whole genome shotgun (WGS) entry which is preliminary data.</text>
</comment>
<dbReference type="EMBL" id="JACIFH010000001">
    <property type="protein sequence ID" value="MBB4139878.1"/>
    <property type="molecule type" value="Genomic_DNA"/>
</dbReference>
<dbReference type="Proteomes" id="UP000549113">
    <property type="component" value="Unassembled WGS sequence"/>
</dbReference>
<feature type="chain" id="PRO_5041381973" evidence="1">
    <location>
        <begin position="32"/>
        <end position="383"/>
    </location>
</feature>
<dbReference type="Gene3D" id="3.40.50.2300">
    <property type="match status" value="2"/>
</dbReference>
<dbReference type="AlphaFoldDB" id="A0AA40VN11"/>
<dbReference type="RefSeq" id="WP_183499486.1">
    <property type="nucleotide sequence ID" value="NZ_BAABCO010000001.1"/>
</dbReference>
<dbReference type="SUPFAM" id="SSF53822">
    <property type="entry name" value="Periplasmic binding protein-like I"/>
    <property type="match status" value="1"/>
</dbReference>